<protein>
    <submittedName>
        <fullName evidence="1">Uncharacterized protein</fullName>
    </submittedName>
</protein>
<dbReference type="Proteomes" id="UP000813824">
    <property type="component" value="Unassembled WGS sequence"/>
</dbReference>
<keyword evidence="2" id="KW-1185">Reference proteome</keyword>
<name>A0A8K0UID1_9AGAR</name>
<dbReference type="EMBL" id="JAEVFJ010000041">
    <property type="protein sequence ID" value="KAH8087198.1"/>
    <property type="molecule type" value="Genomic_DNA"/>
</dbReference>
<organism evidence="1 2">
    <name type="scientific">Cristinia sonorae</name>
    <dbReference type="NCBI Taxonomy" id="1940300"/>
    <lineage>
        <taxon>Eukaryota</taxon>
        <taxon>Fungi</taxon>
        <taxon>Dikarya</taxon>
        <taxon>Basidiomycota</taxon>
        <taxon>Agaricomycotina</taxon>
        <taxon>Agaricomycetes</taxon>
        <taxon>Agaricomycetidae</taxon>
        <taxon>Agaricales</taxon>
        <taxon>Pleurotineae</taxon>
        <taxon>Stephanosporaceae</taxon>
        <taxon>Cristinia</taxon>
    </lineage>
</organism>
<evidence type="ECO:0000313" key="2">
    <source>
        <dbReference type="Proteomes" id="UP000813824"/>
    </source>
</evidence>
<dbReference type="AlphaFoldDB" id="A0A8K0UID1"/>
<accession>A0A8K0UID1</accession>
<comment type="caution">
    <text evidence="1">The sequence shown here is derived from an EMBL/GenBank/DDBJ whole genome shotgun (WGS) entry which is preliminary data.</text>
</comment>
<proteinExistence type="predicted"/>
<reference evidence="1" key="1">
    <citation type="journal article" date="2021" name="New Phytol.">
        <title>Evolutionary innovations through gain and loss of genes in the ectomycorrhizal Boletales.</title>
        <authorList>
            <person name="Wu G."/>
            <person name="Miyauchi S."/>
            <person name="Morin E."/>
            <person name="Kuo A."/>
            <person name="Drula E."/>
            <person name="Varga T."/>
            <person name="Kohler A."/>
            <person name="Feng B."/>
            <person name="Cao Y."/>
            <person name="Lipzen A."/>
            <person name="Daum C."/>
            <person name="Hundley H."/>
            <person name="Pangilinan J."/>
            <person name="Johnson J."/>
            <person name="Barry K."/>
            <person name="LaButti K."/>
            <person name="Ng V."/>
            <person name="Ahrendt S."/>
            <person name="Min B."/>
            <person name="Choi I.G."/>
            <person name="Park H."/>
            <person name="Plett J.M."/>
            <person name="Magnuson J."/>
            <person name="Spatafora J.W."/>
            <person name="Nagy L.G."/>
            <person name="Henrissat B."/>
            <person name="Grigoriev I.V."/>
            <person name="Yang Z.L."/>
            <person name="Xu J."/>
            <person name="Martin F.M."/>
        </authorList>
    </citation>
    <scope>NUCLEOTIDE SEQUENCE</scope>
    <source>
        <strain evidence="1">KKN 215</strain>
    </source>
</reference>
<dbReference type="OrthoDB" id="10568199at2759"/>
<gene>
    <name evidence="1" type="ORF">BXZ70DRAFT_1011666</name>
</gene>
<sequence>MNKTTLRHQVDAVLLVEHRTNAPYHSISINKFDLWPDANAQYPTISLTPEELDIRLQNKVLPRTSSGAQDAPPEGTPHLIVPITYARKQLTCIPSSGVESVTSGTKTVILYYDPYSDVQYFRLYHDLVSYLYEPLIFTLRYRYYGKSLDKLPLMSLSLNGSIHQDIGDPTCGQAQDTVKLLRRCKTYRIMKKKAREDDFFLNDCD</sequence>
<evidence type="ECO:0000313" key="1">
    <source>
        <dbReference type="EMBL" id="KAH8087198.1"/>
    </source>
</evidence>